<sequence length="66" mass="6996">MKPLNRMPFERVPGVPGMSELVFAFFDAVSPGGQSETPKNHDFIALPVSPAVGSVGDTPAVTNRRA</sequence>
<dbReference type="EMBL" id="ATLV01023392">
    <property type="status" value="NOT_ANNOTATED_CDS"/>
    <property type="molecule type" value="Genomic_DNA"/>
</dbReference>
<name>A0A084WFS3_ANOSI</name>
<dbReference type="EMBL" id="KE525342">
    <property type="protein sequence ID" value="KFB49067.1"/>
    <property type="molecule type" value="Genomic_DNA"/>
</dbReference>
<reference evidence="2" key="2">
    <citation type="submission" date="2020-05" db="UniProtKB">
        <authorList>
            <consortium name="EnsemblMetazoa"/>
        </authorList>
    </citation>
    <scope>IDENTIFICATION</scope>
</reference>
<evidence type="ECO:0000313" key="2">
    <source>
        <dbReference type="EnsemblMetazoa" id="ASIC017081-PA"/>
    </source>
</evidence>
<gene>
    <name evidence="1" type="ORF">ZHAS_00017081</name>
</gene>
<keyword evidence="3" id="KW-1185">Reference proteome</keyword>
<dbReference type="AlphaFoldDB" id="A0A084WFS3"/>
<dbReference type="EnsemblMetazoa" id="ASIC017081-RA">
    <property type="protein sequence ID" value="ASIC017081-PA"/>
    <property type="gene ID" value="ASIC017081"/>
</dbReference>
<evidence type="ECO:0000313" key="1">
    <source>
        <dbReference type="EMBL" id="KFB49067.1"/>
    </source>
</evidence>
<reference evidence="1 3" key="1">
    <citation type="journal article" date="2014" name="BMC Genomics">
        <title>Genome sequence of Anopheles sinensis provides insight into genetics basis of mosquito competence for malaria parasites.</title>
        <authorList>
            <person name="Zhou D."/>
            <person name="Zhang D."/>
            <person name="Ding G."/>
            <person name="Shi L."/>
            <person name="Hou Q."/>
            <person name="Ye Y."/>
            <person name="Xu Y."/>
            <person name="Zhou H."/>
            <person name="Xiong C."/>
            <person name="Li S."/>
            <person name="Yu J."/>
            <person name="Hong S."/>
            <person name="Yu X."/>
            <person name="Zou P."/>
            <person name="Chen C."/>
            <person name="Chang X."/>
            <person name="Wang W."/>
            <person name="Lv Y."/>
            <person name="Sun Y."/>
            <person name="Ma L."/>
            <person name="Shen B."/>
            <person name="Zhu C."/>
        </authorList>
    </citation>
    <scope>NUCLEOTIDE SEQUENCE [LARGE SCALE GENOMIC DNA]</scope>
</reference>
<protein>
    <submittedName>
        <fullName evidence="1 2">Uncharacterized protein</fullName>
    </submittedName>
</protein>
<dbReference type="VEuPathDB" id="VectorBase:ASIC017081"/>
<accession>A0A084WFS3</accession>
<proteinExistence type="predicted"/>
<dbReference type="Proteomes" id="UP000030765">
    <property type="component" value="Unassembled WGS sequence"/>
</dbReference>
<organism evidence="1">
    <name type="scientific">Anopheles sinensis</name>
    <name type="common">Mosquito</name>
    <dbReference type="NCBI Taxonomy" id="74873"/>
    <lineage>
        <taxon>Eukaryota</taxon>
        <taxon>Metazoa</taxon>
        <taxon>Ecdysozoa</taxon>
        <taxon>Arthropoda</taxon>
        <taxon>Hexapoda</taxon>
        <taxon>Insecta</taxon>
        <taxon>Pterygota</taxon>
        <taxon>Neoptera</taxon>
        <taxon>Endopterygota</taxon>
        <taxon>Diptera</taxon>
        <taxon>Nematocera</taxon>
        <taxon>Culicoidea</taxon>
        <taxon>Culicidae</taxon>
        <taxon>Anophelinae</taxon>
        <taxon>Anopheles</taxon>
    </lineage>
</organism>
<evidence type="ECO:0000313" key="3">
    <source>
        <dbReference type="Proteomes" id="UP000030765"/>
    </source>
</evidence>